<feature type="transmembrane region" description="Helical" evidence="1">
    <location>
        <begin position="362"/>
        <end position="383"/>
    </location>
</feature>
<dbReference type="PROSITE" id="PS01186">
    <property type="entry name" value="EGF_2"/>
    <property type="match status" value="1"/>
</dbReference>
<dbReference type="WBParaSite" id="ALUE_0001961801-mRNA-1">
    <property type="protein sequence ID" value="ALUE_0001961801-mRNA-1"/>
    <property type="gene ID" value="ALUE_0001961801"/>
</dbReference>
<feature type="domain" description="EGF-like" evidence="2 3">
    <location>
        <begin position="7"/>
        <end position="18"/>
    </location>
</feature>
<proteinExistence type="predicted"/>
<protein>
    <submittedName>
        <fullName evidence="5">EGF-like domain-containing protein</fullName>
    </submittedName>
</protein>
<sequence length="563" mass="63287">MIDYARCACDEGWKGTKCELNAAEVFNIASSPSATDTAGMQNVFDDNGILKETVQQAKKMVVLFNWVQGGLGMLAAAALFSSTVMAVLSSGCDDSDFVVLFNWVQGGLGMLAAAALFSSTVMAVLSSGCDDSDFVVLFNWVQGGLGMLAAAALFSSTIMAVLSSGCDDSDFIPQALFQSHRLRSIVIAAAATFYARNPYRYNLDIYYGCRFYYWLVNTAYAVGQCLWTAEAMNVERMFGSTQFNRWKRWQNSNDRQTLTYLISLPPCYIVPFVTVATAIMTNWKSVCRSSSCIGSFSEETFPLQMALIALNGSLMIASIALSESAFLIKRHCMEREITRCEYFLSNWPYELGKCMMTVERNLPFVPIGSILHFACWVAVTLATDKEDTAFTVVAVLCLVSYSVFIVVQLIFTEAELYKYATIFSIIFLPKSMSPKFEFFDMLTRDEVLASWKPQKYLKEKKDAEEAKERERQQDANKIKHDNEQLLQKYPNLPPLLLFNVPEEGAPRMFPNSFPLLPTDDDYVPEWNRMMMQDSWTEKYVACRRTGMDVDESIKAFTNICITA</sequence>
<dbReference type="AlphaFoldDB" id="A0A0M3ILJ0"/>
<keyword evidence="1" id="KW-1133">Transmembrane helix</keyword>
<accession>A0A0M3ILJ0</accession>
<evidence type="ECO:0000313" key="4">
    <source>
        <dbReference type="Proteomes" id="UP000036681"/>
    </source>
</evidence>
<feature type="transmembrane region" description="Helical" evidence="1">
    <location>
        <begin position="258"/>
        <end position="281"/>
    </location>
</feature>
<name>A0A0M3ILJ0_ASCLU</name>
<feature type="transmembrane region" description="Helical" evidence="1">
    <location>
        <begin position="301"/>
        <end position="321"/>
    </location>
</feature>
<feature type="transmembrane region" description="Helical" evidence="1">
    <location>
        <begin position="66"/>
        <end position="88"/>
    </location>
</feature>
<feature type="transmembrane region" description="Helical" evidence="1">
    <location>
        <begin position="389"/>
        <end position="411"/>
    </location>
</feature>
<evidence type="ECO:0000259" key="3">
    <source>
        <dbReference type="PROSITE" id="PS01186"/>
    </source>
</evidence>
<keyword evidence="1" id="KW-0472">Membrane</keyword>
<evidence type="ECO:0000256" key="1">
    <source>
        <dbReference type="SAM" id="Phobius"/>
    </source>
</evidence>
<keyword evidence="4" id="KW-1185">Reference proteome</keyword>
<dbReference type="InterPro" id="IPR000742">
    <property type="entry name" value="EGF"/>
</dbReference>
<feature type="transmembrane region" description="Helical" evidence="1">
    <location>
        <begin position="211"/>
        <end position="229"/>
    </location>
</feature>
<feature type="transmembrane region" description="Helical" evidence="1">
    <location>
        <begin position="137"/>
        <end position="162"/>
    </location>
</feature>
<evidence type="ECO:0000259" key="2">
    <source>
        <dbReference type="PROSITE" id="PS00022"/>
    </source>
</evidence>
<evidence type="ECO:0000313" key="5">
    <source>
        <dbReference type="WBParaSite" id="ALUE_0001961801-mRNA-1"/>
    </source>
</evidence>
<organism evidence="4 5">
    <name type="scientific">Ascaris lumbricoides</name>
    <name type="common">Giant roundworm</name>
    <dbReference type="NCBI Taxonomy" id="6252"/>
    <lineage>
        <taxon>Eukaryota</taxon>
        <taxon>Metazoa</taxon>
        <taxon>Ecdysozoa</taxon>
        <taxon>Nematoda</taxon>
        <taxon>Chromadorea</taxon>
        <taxon>Rhabditida</taxon>
        <taxon>Spirurina</taxon>
        <taxon>Ascaridomorpha</taxon>
        <taxon>Ascaridoidea</taxon>
        <taxon>Ascarididae</taxon>
        <taxon>Ascaris</taxon>
    </lineage>
</organism>
<dbReference type="PROSITE" id="PS00022">
    <property type="entry name" value="EGF_1"/>
    <property type="match status" value="1"/>
</dbReference>
<keyword evidence="1" id="KW-0812">Transmembrane</keyword>
<reference evidence="5" key="1">
    <citation type="submission" date="2017-02" db="UniProtKB">
        <authorList>
            <consortium name="WormBaseParasite"/>
        </authorList>
    </citation>
    <scope>IDENTIFICATION</scope>
</reference>
<feature type="transmembrane region" description="Helical" evidence="1">
    <location>
        <begin position="100"/>
        <end position="125"/>
    </location>
</feature>
<dbReference type="Proteomes" id="UP000036681">
    <property type="component" value="Unplaced"/>
</dbReference>